<feature type="transmembrane region" description="Helical" evidence="1">
    <location>
        <begin position="50"/>
        <end position="71"/>
    </location>
</feature>
<reference evidence="3 4" key="1">
    <citation type="submission" date="2016-01" db="EMBL/GenBank/DDBJ databases">
        <authorList>
            <consortium name="TB Trials Study Group"/>
            <person name="Sutton G."/>
            <person name="Brinkac L."/>
            <person name="Sanka R."/>
            <person name="Adams M."/>
            <person name="Lau E.L."/>
            <person name="Macaden R."/>
            <person name="Grewal H.M.S."/>
        </authorList>
    </citation>
    <scope>NUCLEOTIDE SEQUENCE [LARGE SCALE GENOMIC DNA]</scope>
    <source>
        <strain evidence="3 4">IS-1744</strain>
    </source>
</reference>
<protein>
    <submittedName>
        <fullName evidence="3">Maleylpyruvate isomerase</fullName>
    </submittedName>
</protein>
<keyword evidence="3" id="KW-0413">Isomerase</keyword>
<evidence type="ECO:0000313" key="3">
    <source>
        <dbReference type="EMBL" id="KUI13824.1"/>
    </source>
</evidence>
<name>A0A117JJ74_9MYCO</name>
<feature type="domain" description="DinB-like" evidence="2">
    <location>
        <begin position="17"/>
        <end position="172"/>
    </location>
</feature>
<dbReference type="Gene3D" id="1.20.120.450">
    <property type="entry name" value="dinb family like domain"/>
    <property type="match status" value="1"/>
</dbReference>
<accession>A0A117JJ74</accession>
<dbReference type="InterPro" id="IPR024775">
    <property type="entry name" value="DinB-like"/>
</dbReference>
<keyword evidence="4" id="KW-1185">Reference proteome</keyword>
<evidence type="ECO:0000256" key="1">
    <source>
        <dbReference type="SAM" id="Phobius"/>
    </source>
</evidence>
<keyword evidence="1" id="KW-1133">Transmembrane helix</keyword>
<comment type="caution">
    <text evidence="3">The sequence shown here is derived from an EMBL/GenBank/DDBJ whole genome shotgun (WGS) entry which is preliminary data.</text>
</comment>
<keyword evidence="1" id="KW-0812">Transmembrane</keyword>
<evidence type="ECO:0000259" key="2">
    <source>
        <dbReference type="Pfam" id="PF12867"/>
    </source>
</evidence>
<dbReference type="InterPro" id="IPR034660">
    <property type="entry name" value="DinB/YfiT-like"/>
</dbReference>
<dbReference type="Pfam" id="PF12867">
    <property type="entry name" value="DinB_2"/>
    <property type="match status" value="1"/>
</dbReference>
<evidence type="ECO:0000313" key="4">
    <source>
        <dbReference type="Proteomes" id="UP000053707"/>
    </source>
</evidence>
<sequence>MEAGGASVDRAAINADLERARIDFHRLLDSAEPSDWARPTDGTRWTNEELLFHIVFGYMVVQRLVVLIAVFGRLPRGASAAFARILNASTHPFHLINYYGSRAAALVYNRRRMGTKLDRVISSLQRRMAHKPDSAFHRGMHFPTGWDPFFSDYMTLEDLYRYPGRHFDFHSRQLTLTPRT</sequence>
<dbReference type="GO" id="GO:0016853">
    <property type="term" value="F:isomerase activity"/>
    <property type="evidence" value="ECO:0007669"/>
    <property type="project" value="UniProtKB-KW"/>
</dbReference>
<organism evidence="3 4">
    <name type="scientific">Mycobacterium lehmannii</name>
    <dbReference type="NCBI Taxonomy" id="2048550"/>
    <lineage>
        <taxon>Bacteria</taxon>
        <taxon>Bacillati</taxon>
        <taxon>Actinomycetota</taxon>
        <taxon>Actinomycetes</taxon>
        <taxon>Mycobacteriales</taxon>
        <taxon>Mycobacteriaceae</taxon>
        <taxon>Mycobacterium</taxon>
    </lineage>
</organism>
<dbReference type="EMBL" id="LQIR01000025">
    <property type="protein sequence ID" value="KUI13824.1"/>
    <property type="molecule type" value="Genomic_DNA"/>
</dbReference>
<dbReference type="AlphaFoldDB" id="A0A117JJ74"/>
<dbReference type="RefSeq" id="WP_064397585.1">
    <property type="nucleotide sequence ID" value="NZ_LQIR01000025.1"/>
</dbReference>
<keyword evidence="3" id="KW-0670">Pyruvate</keyword>
<proteinExistence type="predicted"/>
<dbReference type="Proteomes" id="UP000053707">
    <property type="component" value="Unassembled WGS sequence"/>
</dbReference>
<dbReference type="SUPFAM" id="SSF109854">
    <property type="entry name" value="DinB/YfiT-like putative metalloenzymes"/>
    <property type="match status" value="1"/>
</dbReference>
<keyword evidence="1" id="KW-0472">Membrane</keyword>
<gene>
    <name evidence="3" type="ORF">AU192_06755</name>
</gene>